<dbReference type="PANTHER" id="PTHR12045:SF3">
    <property type="entry name" value="INACTIVE ALLANTOICASE-RELATED"/>
    <property type="match status" value="1"/>
</dbReference>
<sequence length="346" mass="37817">MPVSTPPPGPAAQPHFLSLPDLAARPAGGSVVWANDDLFAERENLINPAPAEFRPATFGHKGQIYDGWETRRRRGAGADAYDSAIVRLGVPGIVRGVVVDTAWFTGNYPPQISVEAAHFTGYPAVNELLEKTDWTTLVERVDVNGDTRNPFKVDSPSRWTHVRLSIYPDGGVARFRVHGEGLLDPEFAENVTLDLAALENGGRITACSNMFYSSPNNLLLPGTARTMGEGWETSRRRDTGNDWVQVHLASQGVLNAAEIDTSYFVGNAPGSARLSGRDGDGGWFELLPITELLPDTRHRFLIDSDRPVTDARLDIYPDGGMARLRLFGSLTEAGLQTVRHKWETSA</sequence>
<dbReference type="HAMAP" id="MF_00813">
    <property type="entry name" value="Allantoicase"/>
    <property type="match status" value="1"/>
</dbReference>
<evidence type="ECO:0000256" key="2">
    <source>
        <dbReference type="HAMAP-Rule" id="MF_00813"/>
    </source>
</evidence>
<evidence type="ECO:0000259" key="3">
    <source>
        <dbReference type="Pfam" id="PF03561"/>
    </source>
</evidence>
<gene>
    <name evidence="2" type="primary">alc</name>
    <name evidence="4" type="ORF">H7J73_31290</name>
</gene>
<dbReference type="Proteomes" id="UP001526201">
    <property type="component" value="Unassembled WGS sequence"/>
</dbReference>
<dbReference type="Pfam" id="PF03561">
    <property type="entry name" value="Allantoicase"/>
    <property type="match status" value="2"/>
</dbReference>
<dbReference type="InterPro" id="IPR005164">
    <property type="entry name" value="Allantoicase"/>
</dbReference>
<feature type="domain" description="Allantoicase" evidence="3">
    <location>
        <begin position="28"/>
        <end position="180"/>
    </location>
</feature>
<dbReference type="PANTHER" id="PTHR12045">
    <property type="entry name" value="ALLANTOICASE"/>
    <property type="match status" value="1"/>
</dbReference>
<protein>
    <recommendedName>
        <fullName evidence="2">Probable allantoicase</fullName>
        <ecNumber evidence="2">3.5.3.4</ecNumber>
    </recommendedName>
    <alternativeName>
        <fullName evidence="2">Allantoate amidinohydrolase</fullName>
    </alternativeName>
</protein>
<accession>A0ABT3CM94</accession>
<dbReference type="EMBL" id="JACKTY010000050">
    <property type="protein sequence ID" value="MCV7230502.1"/>
    <property type="molecule type" value="Genomic_DNA"/>
</dbReference>
<evidence type="ECO:0000256" key="1">
    <source>
        <dbReference type="ARBA" id="ARBA00009242"/>
    </source>
</evidence>
<keyword evidence="2" id="KW-0659">Purine metabolism</keyword>
<dbReference type="InterPro" id="IPR008979">
    <property type="entry name" value="Galactose-bd-like_sf"/>
</dbReference>
<evidence type="ECO:0000313" key="4">
    <source>
        <dbReference type="EMBL" id="MCV7230502.1"/>
    </source>
</evidence>
<dbReference type="InterPro" id="IPR015908">
    <property type="entry name" value="Allantoicase_dom"/>
</dbReference>
<dbReference type="GO" id="GO:0004037">
    <property type="term" value="F:allantoicase activity"/>
    <property type="evidence" value="ECO:0007669"/>
    <property type="project" value="UniProtKB-EC"/>
</dbReference>
<comment type="pathway">
    <text evidence="2">Nitrogen metabolism; (S)-allantoin degradation; (S)-ureidoglycolate from allantoate (aminidohydrolase route): step 1/1.</text>
</comment>
<dbReference type="SUPFAM" id="SSF49785">
    <property type="entry name" value="Galactose-binding domain-like"/>
    <property type="match status" value="2"/>
</dbReference>
<dbReference type="EC" id="3.5.3.4" evidence="2"/>
<keyword evidence="2 4" id="KW-0378">Hydrolase</keyword>
<dbReference type="NCBIfam" id="TIGR02961">
    <property type="entry name" value="allantoicase"/>
    <property type="match status" value="1"/>
</dbReference>
<comment type="catalytic activity">
    <reaction evidence="2">
        <text>allantoate + H2O = (S)-ureidoglycolate + urea</text>
        <dbReference type="Rhea" id="RHEA:11016"/>
        <dbReference type="ChEBI" id="CHEBI:15377"/>
        <dbReference type="ChEBI" id="CHEBI:16199"/>
        <dbReference type="ChEBI" id="CHEBI:17536"/>
        <dbReference type="ChEBI" id="CHEBI:57296"/>
        <dbReference type="EC" id="3.5.3.4"/>
    </reaction>
</comment>
<comment type="caution">
    <text evidence="4">The sequence shown here is derived from an EMBL/GenBank/DDBJ whole genome shotgun (WGS) entry which is preliminary data.</text>
</comment>
<name>A0ABT3CM94_9MYCO</name>
<organism evidence="4 5">
    <name type="scientific">Mycolicibacterium komossense</name>
    <dbReference type="NCBI Taxonomy" id="1779"/>
    <lineage>
        <taxon>Bacteria</taxon>
        <taxon>Bacillati</taxon>
        <taxon>Actinomycetota</taxon>
        <taxon>Actinomycetes</taxon>
        <taxon>Mycobacteriales</taxon>
        <taxon>Mycobacteriaceae</taxon>
        <taxon>Mycolicibacterium</taxon>
    </lineage>
</organism>
<evidence type="ECO:0000313" key="5">
    <source>
        <dbReference type="Proteomes" id="UP001526201"/>
    </source>
</evidence>
<keyword evidence="5" id="KW-1185">Reference proteome</keyword>
<feature type="domain" description="Allantoicase" evidence="3">
    <location>
        <begin position="201"/>
        <end position="329"/>
    </location>
</feature>
<dbReference type="Gene3D" id="2.60.120.260">
    <property type="entry name" value="Galactose-binding domain-like"/>
    <property type="match status" value="2"/>
</dbReference>
<comment type="similarity">
    <text evidence="1 2">Belongs to the allantoicase family.</text>
</comment>
<proteinExistence type="inferred from homology"/>
<reference evidence="4 5" key="1">
    <citation type="journal article" date="2022" name="BMC Genomics">
        <title>Comparative genome analysis of mycobacteria focusing on tRNA and non-coding RNA.</title>
        <authorList>
            <person name="Behra P.R.K."/>
            <person name="Pettersson B.M.F."/>
            <person name="Ramesh M."/>
            <person name="Das S."/>
            <person name="Dasgupta S."/>
            <person name="Kirsebom L.A."/>
        </authorList>
    </citation>
    <scope>NUCLEOTIDE SEQUENCE [LARGE SCALE GENOMIC DNA]</scope>
    <source>
        <strain evidence="4 5">DSM 44078</strain>
    </source>
</reference>